<feature type="domain" description="Acyl-CoA thioesterase-like C-terminal" evidence="2">
    <location>
        <begin position="126"/>
        <end position="261"/>
    </location>
</feature>
<evidence type="ECO:0000259" key="2">
    <source>
        <dbReference type="Pfam" id="PF20789"/>
    </source>
</evidence>
<protein>
    <recommendedName>
        <fullName evidence="5">Acyl-CoA thioesterase</fullName>
    </recommendedName>
</protein>
<dbReference type="InterPro" id="IPR049450">
    <property type="entry name" value="ACOT8-like_C"/>
</dbReference>
<name>E5XP81_SEGRC</name>
<reference evidence="3 4" key="1">
    <citation type="journal article" date="2011" name="Stand. Genomic Sci.">
        <title>High quality draft genome sequence of Segniliparus rugosus CDC 945(T)= (ATCC BAA-974(T)).</title>
        <authorList>
            <person name="Earl A.M."/>
            <person name="Desjardins C.A."/>
            <person name="Fitzgerald M.G."/>
            <person name="Arachchi H.M."/>
            <person name="Zeng Q."/>
            <person name="Mehta T."/>
            <person name="Griggs A."/>
            <person name="Birren B.W."/>
            <person name="Toney N.C."/>
            <person name="Carr J."/>
            <person name="Posey J."/>
            <person name="Butler W.R."/>
        </authorList>
    </citation>
    <scope>NUCLEOTIDE SEQUENCE [LARGE SCALE GENOMIC DNA]</scope>
    <source>
        <strain evidence="4">ATCC BAA-974 / DSM 45345 / CCUG 50838 / CIP 108380 / JCM 13579 / CDC 945</strain>
    </source>
</reference>
<organism evidence="3 4">
    <name type="scientific">Segniliparus rugosus (strain ATCC BAA-974 / DSM 45345 / CCUG 50838 / CIP 108380 / JCM 13579 / CDC 945)</name>
    <dbReference type="NCBI Taxonomy" id="679197"/>
    <lineage>
        <taxon>Bacteria</taxon>
        <taxon>Bacillati</taxon>
        <taxon>Actinomycetota</taxon>
        <taxon>Actinomycetes</taxon>
        <taxon>Mycobacteriales</taxon>
        <taxon>Segniliparaceae</taxon>
        <taxon>Segniliparus</taxon>
    </lineage>
</organism>
<dbReference type="STRING" id="679197.HMPREF9336_01302"/>
<dbReference type="Pfam" id="PF20789">
    <property type="entry name" value="4HBT_3C"/>
    <property type="match status" value="1"/>
</dbReference>
<sequence>MQHAFDATIAAEAVGRYDFAARTSPAYANMVSPFGGVTAATVVAAVQSHPEALGSPLALTINYLAPLEQGDWTLALRPLRTNRTNQHWSFTAHQGETAVLSGTAVLGLARQTWGENEAKPPAADAPEAYPVFEFPEFATWAKNYESRFIVGALAAEPADDSTSTLWIRDNPPRPLDHPALTALADTFFPRVFLRQGSYMPAGTVSLTVYYHATKDELAAHGEAHVLATARAARFGHGHFDQYGQLFGQDGTLLATTHQLVYFKDPK</sequence>
<proteinExistence type="predicted"/>
<dbReference type="InterPro" id="IPR029069">
    <property type="entry name" value="HotDog_dom_sf"/>
</dbReference>
<keyword evidence="4" id="KW-1185">Reference proteome</keyword>
<evidence type="ECO:0000313" key="3">
    <source>
        <dbReference type="EMBL" id="EFV13839.1"/>
    </source>
</evidence>
<evidence type="ECO:0000259" key="1">
    <source>
        <dbReference type="Pfam" id="PF13622"/>
    </source>
</evidence>
<dbReference type="HOGENOM" id="CLU_060311_0_0_11"/>
<feature type="domain" description="Acyl-CoA thioesterase-like N-terminal HotDog" evidence="1">
    <location>
        <begin position="30"/>
        <end position="106"/>
    </location>
</feature>
<dbReference type="Pfam" id="PF13622">
    <property type="entry name" value="4HBT_3"/>
    <property type="match status" value="1"/>
</dbReference>
<gene>
    <name evidence="3" type="ORF">HMPREF9336_01302</name>
</gene>
<comment type="caution">
    <text evidence="3">The sequence shown here is derived from an EMBL/GenBank/DDBJ whole genome shotgun (WGS) entry which is preliminary data.</text>
</comment>
<dbReference type="Proteomes" id="UP000004816">
    <property type="component" value="Unassembled WGS sequence"/>
</dbReference>
<evidence type="ECO:0008006" key="5">
    <source>
        <dbReference type="Google" id="ProtNLM"/>
    </source>
</evidence>
<dbReference type="AlphaFoldDB" id="E5XP81"/>
<dbReference type="eggNOG" id="COG1946">
    <property type="taxonomic scope" value="Bacteria"/>
</dbReference>
<dbReference type="OrthoDB" id="4370297at2"/>
<accession>E5XP81</accession>
<dbReference type="EMBL" id="ACZI02000003">
    <property type="protein sequence ID" value="EFV13839.1"/>
    <property type="molecule type" value="Genomic_DNA"/>
</dbReference>
<evidence type="ECO:0000313" key="4">
    <source>
        <dbReference type="Proteomes" id="UP000004816"/>
    </source>
</evidence>
<dbReference type="InterPro" id="IPR049449">
    <property type="entry name" value="TesB_ACOT8-like_N"/>
</dbReference>
<dbReference type="Gene3D" id="2.40.160.210">
    <property type="entry name" value="Acyl-CoA thioesterase, double hotdog domain"/>
    <property type="match status" value="1"/>
</dbReference>
<dbReference type="RefSeq" id="WP_007468894.1">
    <property type="nucleotide sequence ID" value="NZ_KI391954.1"/>
</dbReference>
<dbReference type="InterPro" id="IPR042171">
    <property type="entry name" value="Acyl-CoA_hotdog"/>
</dbReference>
<dbReference type="SUPFAM" id="SSF54637">
    <property type="entry name" value="Thioesterase/thiol ester dehydrase-isomerase"/>
    <property type="match status" value="2"/>
</dbReference>